<evidence type="ECO:0000313" key="11">
    <source>
        <dbReference type="Proteomes" id="UP000716291"/>
    </source>
</evidence>
<comment type="similarity">
    <text evidence="2">Belongs to the peptidase M67C family.</text>
</comment>
<dbReference type="Pfam" id="PF08969">
    <property type="entry name" value="USP8_dimer"/>
    <property type="match status" value="1"/>
</dbReference>
<dbReference type="OrthoDB" id="3640at2759"/>
<evidence type="ECO:0000256" key="4">
    <source>
        <dbReference type="ARBA" id="ARBA00022723"/>
    </source>
</evidence>
<comment type="cofactor">
    <cofactor evidence="1">
        <name>Zn(2+)</name>
        <dbReference type="ChEBI" id="CHEBI:29105"/>
    </cofactor>
</comment>
<evidence type="ECO:0000256" key="2">
    <source>
        <dbReference type="ARBA" id="ARBA00010981"/>
    </source>
</evidence>
<dbReference type="SUPFAM" id="SSF102712">
    <property type="entry name" value="JAB1/MPN domain"/>
    <property type="match status" value="1"/>
</dbReference>
<comment type="caution">
    <text evidence="10">The sequence shown here is derived from an EMBL/GenBank/DDBJ whole genome shotgun (WGS) entry which is preliminary data.</text>
</comment>
<keyword evidence="6" id="KW-0378">Hydrolase</keyword>
<dbReference type="PANTHER" id="PTHR12947">
    <property type="entry name" value="AMSH-LIKE PROTEASE"/>
    <property type="match status" value="1"/>
</dbReference>
<dbReference type="GO" id="GO:0046872">
    <property type="term" value="F:metal ion binding"/>
    <property type="evidence" value="ECO:0007669"/>
    <property type="project" value="UniProtKB-KW"/>
</dbReference>
<gene>
    <name evidence="10" type="ORF">G6F64_007523</name>
</gene>
<reference evidence="10" key="1">
    <citation type="journal article" date="2020" name="Microb. Genom.">
        <title>Genetic diversity of clinical and environmental Mucorales isolates obtained from an investigation of mucormycosis cases among solid organ transplant recipients.</title>
        <authorList>
            <person name="Nguyen M.H."/>
            <person name="Kaul D."/>
            <person name="Muto C."/>
            <person name="Cheng S.J."/>
            <person name="Richter R.A."/>
            <person name="Bruno V.M."/>
            <person name="Liu G."/>
            <person name="Beyhan S."/>
            <person name="Sundermann A.J."/>
            <person name="Mounaud S."/>
            <person name="Pasculle A.W."/>
            <person name="Nierman W.C."/>
            <person name="Driscoll E."/>
            <person name="Cumbie R."/>
            <person name="Clancy C.J."/>
            <person name="Dupont C.L."/>
        </authorList>
    </citation>
    <scope>NUCLEOTIDE SEQUENCE</scope>
    <source>
        <strain evidence="10">GL11</strain>
    </source>
</reference>
<dbReference type="GO" id="GO:0061578">
    <property type="term" value="F:K63-linked deubiquitinase activity"/>
    <property type="evidence" value="ECO:0007669"/>
    <property type="project" value="InterPro"/>
</dbReference>
<dbReference type="SUPFAM" id="SSF140856">
    <property type="entry name" value="USP8 N-terminal domain-like"/>
    <property type="match status" value="1"/>
</dbReference>
<proteinExistence type="inferred from homology"/>
<dbReference type="PROSITE" id="PS50249">
    <property type="entry name" value="MPN"/>
    <property type="match status" value="1"/>
</dbReference>
<keyword evidence="7" id="KW-0862">Zinc</keyword>
<name>A0A9P6X6X6_RHIOR</name>
<keyword evidence="11" id="KW-1185">Reference proteome</keyword>
<evidence type="ECO:0000256" key="1">
    <source>
        <dbReference type="ARBA" id="ARBA00001947"/>
    </source>
</evidence>
<dbReference type="PANTHER" id="PTHR12947:SF13">
    <property type="entry name" value="FI19924P1"/>
    <property type="match status" value="1"/>
</dbReference>
<protein>
    <recommendedName>
        <fullName evidence="9">MPN domain-containing protein</fullName>
    </recommendedName>
</protein>
<dbReference type="Proteomes" id="UP000716291">
    <property type="component" value="Unassembled WGS sequence"/>
</dbReference>
<feature type="domain" description="MPN" evidence="9">
    <location>
        <begin position="265"/>
        <end position="395"/>
    </location>
</feature>
<evidence type="ECO:0000313" key="10">
    <source>
        <dbReference type="EMBL" id="KAG1306530.1"/>
    </source>
</evidence>
<dbReference type="GO" id="GO:0070536">
    <property type="term" value="P:protein K63-linked deubiquitination"/>
    <property type="evidence" value="ECO:0007669"/>
    <property type="project" value="InterPro"/>
</dbReference>
<dbReference type="Gene3D" id="3.40.140.10">
    <property type="entry name" value="Cytidine Deaminase, domain 2"/>
    <property type="match status" value="1"/>
</dbReference>
<keyword evidence="3" id="KW-0645">Protease</keyword>
<keyword evidence="4" id="KW-0479">Metal-binding</keyword>
<dbReference type="Pfam" id="PF01398">
    <property type="entry name" value="JAB"/>
    <property type="match status" value="1"/>
</dbReference>
<dbReference type="EMBL" id="JAANQT010001115">
    <property type="protein sequence ID" value="KAG1306530.1"/>
    <property type="molecule type" value="Genomic_DNA"/>
</dbReference>
<dbReference type="InterPro" id="IPR037518">
    <property type="entry name" value="MPN"/>
</dbReference>
<accession>A0A9P6X6X6</accession>
<dbReference type="GO" id="GO:0140492">
    <property type="term" value="F:metal-dependent deubiquitinase activity"/>
    <property type="evidence" value="ECO:0007669"/>
    <property type="project" value="InterPro"/>
</dbReference>
<dbReference type="GO" id="GO:0016020">
    <property type="term" value="C:membrane"/>
    <property type="evidence" value="ECO:0007669"/>
    <property type="project" value="TreeGrafter"/>
</dbReference>
<keyword evidence="5" id="KW-0833">Ubl conjugation pathway</keyword>
<evidence type="ECO:0000256" key="6">
    <source>
        <dbReference type="ARBA" id="ARBA00022801"/>
    </source>
</evidence>
<evidence type="ECO:0000256" key="3">
    <source>
        <dbReference type="ARBA" id="ARBA00022670"/>
    </source>
</evidence>
<evidence type="ECO:0000256" key="5">
    <source>
        <dbReference type="ARBA" id="ARBA00022786"/>
    </source>
</evidence>
<dbReference type="InterPro" id="IPR044098">
    <property type="entry name" value="STAMBP/STALP-like_MPN"/>
</dbReference>
<organism evidence="10 11">
    <name type="scientific">Rhizopus oryzae</name>
    <name type="common">Mucormycosis agent</name>
    <name type="synonym">Rhizopus arrhizus var. delemar</name>
    <dbReference type="NCBI Taxonomy" id="64495"/>
    <lineage>
        <taxon>Eukaryota</taxon>
        <taxon>Fungi</taxon>
        <taxon>Fungi incertae sedis</taxon>
        <taxon>Mucoromycota</taxon>
        <taxon>Mucoromycotina</taxon>
        <taxon>Mucoromycetes</taxon>
        <taxon>Mucorales</taxon>
        <taxon>Mucorineae</taxon>
        <taxon>Rhizopodaceae</taxon>
        <taxon>Rhizopus</taxon>
    </lineage>
</organism>
<dbReference type="GO" id="GO:0006508">
    <property type="term" value="P:proteolysis"/>
    <property type="evidence" value="ECO:0007669"/>
    <property type="project" value="UniProtKB-KW"/>
</dbReference>
<dbReference type="SMART" id="SM00232">
    <property type="entry name" value="JAB_MPN"/>
    <property type="match status" value="1"/>
</dbReference>
<dbReference type="CDD" id="cd08066">
    <property type="entry name" value="MPN_AMSH_like"/>
    <property type="match status" value="1"/>
</dbReference>
<dbReference type="AlphaFoldDB" id="A0A9P6X6X6"/>
<dbReference type="InterPro" id="IPR015063">
    <property type="entry name" value="USP8_dimer"/>
</dbReference>
<dbReference type="InterPro" id="IPR000555">
    <property type="entry name" value="JAMM/MPN+_dom"/>
</dbReference>
<sequence length="439" mass="49901">MSSVRSTEELERLSNISVDHNIPVKLYFRSAELLLKQARVYKLEDDLEHAYILYMKYTNLGLNELPKHPAYRKVENKKNIKSLNKNCLEALEVLEYLKPQLDEKYLNYKKEQQQQQQVKVTKTPQTETVQHALRPLSVDSLDNHMKEWNLQEALEGVAGVGYSEAAIDQSLYDHSQKTNYPDLLLHNQSDKYNYQATYRSHLSTSAQTPSPPKLPPKISAQQSNYPAIPPKIPLSADVPKLPPKIKISSGPTVDASSERGEPLRQMVLPEFLQRKFLSIAEPNTRNKIETCGILAGKLKNNTLNITTLIIPKQKGTPDTCTTENEEELFDIQDKHDLLTFGWIHTHPTQSCFLSSVDLHTHCSYQLMLPEAIAIVCSPSQTPDFGIFRLTDPPGLDIISNCKKQPAFHPHPDLPIYTDVVNDGHVKVLDYDFNVLDLRK</sequence>
<evidence type="ECO:0000259" key="9">
    <source>
        <dbReference type="PROSITE" id="PS50249"/>
    </source>
</evidence>
<dbReference type="GO" id="GO:0005768">
    <property type="term" value="C:endosome"/>
    <property type="evidence" value="ECO:0007669"/>
    <property type="project" value="TreeGrafter"/>
</dbReference>
<dbReference type="FunFam" id="3.40.140.10:FF:000033">
    <property type="entry name" value="AMSH-like protease sst2"/>
    <property type="match status" value="1"/>
</dbReference>
<keyword evidence="8" id="KW-0482">Metalloprotease</keyword>
<evidence type="ECO:0000256" key="8">
    <source>
        <dbReference type="ARBA" id="ARBA00023049"/>
    </source>
</evidence>
<dbReference type="Gene3D" id="1.20.58.80">
    <property type="entry name" value="Phosphotransferase system, lactose/cellobiose-type IIA subunit"/>
    <property type="match status" value="1"/>
</dbReference>
<evidence type="ECO:0000256" key="7">
    <source>
        <dbReference type="ARBA" id="ARBA00022833"/>
    </source>
</evidence>